<dbReference type="EMBL" id="LR590464">
    <property type="protein sequence ID" value="VTP65173.1"/>
    <property type="molecule type" value="Genomic_DNA"/>
</dbReference>
<evidence type="ECO:0000256" key="8">
    <source>
        <dbReference type="ARBA" id="ARBA00022827"/>
    </source>
</evidence>
<evidence type="ECO:0000256" key="3">
    <source>
        <dbReference type="ARBA" id="ARBA00004749"/>
    </source>
</evidence>
<gene>
    <name evidence="12" type="primary">ubiF_1</name>
    <name evidence="12" type="ORF">NCTC13032_01880</name>
</gene>
<comment type="cofactor">
    <cofactor evidence="1">
        <name>FAD</name>
        <dbReference type="ChEBI" id="CHEBI:57692"/>
    </cofactor>
</comment>
<keyword evidence="9 12" id="KW-0560">Oxidoreductase</keyword>
<evidence type="ECO:0000313" key="12">
    <source>
        <dbReference type="EMBL" id="VTP65173.1"/>
    </source>
</evidence>
<dbReference type="InterPro" id="IPR051205">
    <property type="entry name" value="UbiH/COQ6_monooxygenase"/>
</dbReference>
<dbReference type="NCBIfam" id="NF005951">
    <property type="entry name" value="PRK08020.1"/>
    <property type="match status" value="1"/>
</dbReference>
<dbReference type="Proteomes" id="UP000310719">
    <property type="component" value="Chromosome"/>
</dbReference>
<keyword evidence="6" id="KW-0285">Flavoprotein</keyword>
<dbReference type="SUPFAM" id="SSF51905">
    <property type="entry name" value="FAD/NAD(P)-binding domain"/>
    <property type="match status" value="1"/>
</dbReference>
<comment type="subcellular location">
    <subcellularLocation>
        <location evidence="2">Cytoplasm</location>
    </subcellularLocation>
</comment>
<dbReference type="Pfam" id="PF01494">
    <property type="entry name" value="FAD_binding_3"/>
    <property type="match status" value="1"/>
</dbReference>
<dbReference type="PRINTS" id="PR00420">
    <property type="entry name" value="RNGMNOXGNASE"/>
</dbReference>
<dbReference type="GO" id="GO:0005737">
    <property type="term" value="C:cytoplasm"/>
    <property type="evidence" value="ECO:0007669"/>
    <property type="project" value="UniProtKB-SubCell"/>
</dbReference>
<dbReference type="InterPro" id="IPR010971">
    <property type="entry name" value="UbiH/COQ6"/>
</dbReference>
<keyword evidence="10" id="KW-0503">Monooxygenase</keyword>
<sequence>MTIQQTGIAIVGGGMVGGALALGLAQHGFDVTVIEQAPPPAFDDSAQPDVRISAISAASVDLLRGLGVWDTILGMRAHPYRRLETWEWENAHVMFDAAELKLPLLGYMVENTVLQQALWQALEAHPQVTLRVPASVKHLHRHNEQHLIELDSGEQLAVKLLIGADGANSRVRELAGIGIHAWQYQQSCMLITVACENDPGDSTWQHFTPHGPHAFLPLFDRWASLVWYDTPARIRQLQGMPMEQLQREIAREFPARLGTVTPVAAGAFPLTRRHALNYAQEGLALVGDAAHTIHPLAGQGVNLGYRDVDALIEVLCSARNQGEAWASHQVLKRYQMRRMADNFIMQSGMESVLCRIQQRYWAATRSAQRGIDGGAASRWVETPGTQVRSGSLIFSLSRWERARVRHRTASDDKNKKARRAGLFCN</sequence>
<dbReference type="STRING" id="83655.APT61_16325"/>
<dbReference type="PANTHER" id="PTHR43876">
    <property type="entry name" value="UBIQUINONE BIOSYNTHESIS MONOOXYGENASE COQ6, MITOCHONDRIAL"/>
    <property type="match status" value="1"/>
</dbReference>
<dbReference type="InterPro" id="IPR036188">
    <property type="entry name" value="FAD/NAD-bd_sf"/>
</dbReference>
<name>A0A4V6JHR3_9ENTR</name>
<evidence type="ECO:0000256" key="10">
    <source>
        <dbReference type="ARBA" id="ARBA00023033"/>
    </source>
</evidence>
<proteinExistence type="inferred from homology"/>
<dbReference type="NCBIfam" id="TIGR01988">
    <property type="entry name" value="Ubi-OHases"/>
    <property type="match status" value="1"/>
</dbReference>
<dbReference type="FunFam" id="3.50.50.60:FF:000048">
    <property type="entry name" value="2-octaprenyl-3-methyl-6-methoxy-1,4-benzoquinol hydroxylase"/>
    <property type="match status" value="1"/>
</dbReference>
<dbReference type="InterPro" id="IPR018168">
    <property type="entry name" value="Ubi_Hdrlase_CS"/>
</dbReference>
<protein>
    <submittedName>
        <fullName evidence="12">2-octaprenyl-3-methyl-6-methoxy-1,4-benzoquinol hydroxylase</fullName>
        <ecNumber evidence="12">1.14.13.-</ecNumber>
    </submittedName>
</protein>
<keyword evidence="7" id="KW-0831">Ubiquinone biosynthesis</keyword>
<evidence type="ECO:0000259" key="11">
    <source>
        <dbReference type="Pfam" id="PF01494"/>
    </source>
</evidence>
<dbReference type="Gene3D" id="3.50.50.60">
    <property type="entry name" value="FAD/NAD(P)-binding domain"/>
    <property type="match status" value="2"/>
</dbReference>
<organism evidence="12 13">
    <name type="scientific">Leclercia adecarboxylata</name>
    <dbReference type="NCBI Taxonomy" id="83655"/>
    <lineage>
        <taxon>Bacteria</taxon>
        <taxon>Pseudomonadati</taxon>
        <taxon>Pseudomonadota</taxon>
        <taxon>Gammaproteobacteria</taxon>
        <taxon>Enterobacterales</taxon>
        <taxon>Enterobacteriaceae</taxon>
        <taxon>Leclercia</taxon>
    </lineage>
</organism>
<evidence type="ECO:0000256" key="4">
    <source>
        <dbReference type="ARBA" id="ARBA00005349"/>
    </source>
</evidence>
<evidence type="ECO:0000256" key="1">
    <source>
        <dbReference type="ARBA" id="ARBA00001974"/>
    </source>
</evidence>
<dbReference type="GO" id="GO:0071949">
    <property type="term" value="F:FAD binding"/>
    <property type="evidence" value="ECO:0007669"/>
    <property type="project" value="InterPro"/>
</dbReference>
<evidence type="ECO:0000256" key="2">
    <source>
        <dbReference type="ARBA" id="ARBA00004496"/>
    </source>
</evidence>
<evidence type="ECO:0000256" key="9">
    <source>
        <dbReference type="ARBA" id="ARBA00023002"/>
    </source>
</evidence>
<reference evidence="12 13" key="1">
    <citation type="submission" date="2019-05" db="EMBL/GenBank/DDBJ databases">
        <authorList>
            <consortium name="Pathogen Informatics"/>
        </authorList>
    </citation>
    <scope>NUCLEOTIDE SEQUENCE [LARGE SCALE GENOMIC DNA]</scope>
    <source>
        <strain evidence="12 13">NCTC13032</strain>
    </source>
</reference>
<comment type="similarity">
    <text evidence="4">Belongs to the UbiH/COQ6 family.</text>
</comment>
<dbReference type="GO" id="GO:0008682">
    <property type="term" value="F:3-demethoxyubiquinol 3-hydroxylase activity"/>
    <property type="evidence" value="ECO:0007669"/>
    <property type="project" value="TreeGrafter"/>
</dbReference>
<evidence type="ECO:0000256" key="5">
    <source>
        <dbReference type="ARBA" id="ARBA00022490"/>
    </source>
</evidence>
<evidence type="ECO:0000313" key="13">
    <source>
        <dbReference type="Proteomes" id="UP000310719"/>
    </source>
</evidence>
<dbReference type="UniPathway" id="UPA00232"/>
<dbReference type="GO" id="GO:0006744">
    <property type="term" value="P:ubiquinone biosynthetic process"/>
    <property type="evidence" value="ECO:0007669"/>
    <property type="project" value="UniProtKB-UniPathway"/>
</dbReference>
<evidence type="ECO:0000256" key="6">
    <source>
        <dbReference type="ARBA" id="ARBA00022630"/>
    </source>
</evidence>
<dbReference type="AlphaFoldDB" id="A0A4V6JHR3"/>
<accession>A0A4V6JHR3</accession>
<evidence type="ECO:0000256" key="7">
    <source>
        <dbReference type="ARBA" id="ARBA00022688"/>
    </source>
</evidence>
<dbReference type="InterPro" id="IPR002938">
    <property type="entry name" value="FAD-bd"/>
</dbReference>
<feature type="domain" description="FAD-binding" evidence="11">
    <location>
        <begin position="6"/>
        <end position="339"/>
    </location>
</feature>
<keyword evidence="5" id="KW-0963">Cytoplasm</keyword>
<dbReference type="EC" id="1.14.13.-" evidence="12"/>
<keyword evidence="8" id="KW-0274">FAD</keyword>
<dbReference type="PANTHER" id="PTHR43876:SF10">
    <property type="entry name" value="3-DEMETHOXYUBIQUINOL 3-HYDROXYLASE"/>
    <property type="match status" value="1"/>
</dbReference>
<dbReference type="GO" id="GO:0110142">
    <property type="term" value="C:ubiquinone biosynthesis complex"/>
    <property type="evidence" value="ECO:0007669"/>
    <property type="project" value="UniProtKB-ARBA"/>
</dbReference>
<dbReference type="PROSITE" id="PS01304">
    <property type="entry name" value="UBIH"/>
    <property type="match status" value="1"/>
</dbReference>
<comment type="pathway">
    <text evidence="3">Cofactor biosynthesis; ubiquinone biosynthesis.</text>
</comment>